<dbReference type="EMBL" id="DQ295238">
    <property type="protein sequence ID" value="ABC25283.1"/>
    <property type="molecule type" value="Genomic_DNA"/>
</dbReference>
<accession>Q2PYE4</accession>
<reference evidence="1" key="1">
    <citation type="journal article" date="2006" name="Appl. Environ. Microbiol.">
        <title>Comparative genomics of DNA fragments from six Antarctic marine planktonic bacteria.</title>
        <authorList>
            <person name="Grzymski J.J."/>
            <person name="Carter B.J."/>
            <person name="DeLong E.F."/>
            <person name="Feldman R.A."/>
            <person name="Ghadiri A."/>
            <person name="Murray A.E."/>
        </authorList>
    </citation>
    <scope>NUCLEOTIDE SEQUENCE</scope>
</reference>
<proteinExistence type="predicted"/>
<organism evidence="1">
    <name type="scientific">uncultured marine bacterium Ant4E12</name>
    <dbReference type="NCBI Taxonomy" id="360424"/>
    <lineage>
        <taxon>Bacteria</taxon>
        <taxon>environmental samples</taxon>
    </lineage>
</organism>
<dbReference type="AlphaFoldDB" id="Q2PYE4"/>
<name>Q2PYE4_9BACT</name>
<protein>
    <submittedName>
        <fullName evidence="1">Uncharacterized protein</fullName>
    </submittedName>
</protein>
<sequence length="69" mass="8388">MNLFRAEEQARSFHDWNQDMEWTLQPLQWWATTFATPMFRNRGRRDFITWMSGEEGASAMHELRSRLSH</sequence>
<evidence type="ECO:0000313" key="1">
    <source>
        <dbReference type="EMBL" id="ABC25283.1"/>
    </source>
</evidence>